<keyword evidence="1" id="KW-1133">Transmembrane helix</keyword>
<dbReference type="STRING" id="111780.Sta7437_0578"/>
<feature type="transmembrane region" description="Helical" evidence="1">
    <location>
        <begin position="57"/>
        <end position="78"/>
    </location>
</feature>
<feature type="transmembrane region" description="Helical" evidence="1">
    <location>
        <begin position="98"/>
        <end position="120"/>
    </location>
</feature>
<keyword evidence="1" id="KW-0812">Transmembrane</keyword>
<dbReference type="OrthoDB" id="428329at2"/>
<evidence type="ECO:0000256" key="1">
    <source>
        <dbReference type="SAM" id="Phobius"/>
    </source>
</evidence>
<dbReference type="PANTHER" id="PTHR36109:SF1">
    <property type="entry name" value="SLR0613 PROTEIN"/>
    <property type="match status" value="1"/>
</dbReference>
<protein>
    <submittedName>
        <fullName evidence="2">Uncharacterized protein</fullName>
    </submittedName>
</protein>
<dbReference type="Proteomes" id="UP000010473">
    <property type="component" value="Chromosome"/>
</dbReference>
<dbReference type="AlphaFoldDB" id="K9XNS8"/>
<accession>K9XNS8</accession>
<keyword evidence="3" id="KW-1185">Reference proteome</keyword>
<keyword evidence="1" id="KW-0472">Membrane</keyword>
<dbReference type="KEGG" id="scs:Sta7437_0578"/>
<dbReference type="EMBL" id="CP003653">
    <property type="protein sequence ID" value="AFZ34178.1"/>
    <property type="molecule type" value="Genomic_DNA"/>
</dbReference>
<dbReference type="HOGENOM" id="CLU_120948_0_0_3"/>
<sequence length="168" mass="18065">MNYLVAVLSDRIKAEEAYTALEKANFPKDQIAILGKGYKTADEFGLIDPMEQAKKRAILMAYWLVPFGFAAGYLFNLITGLDTLDWAGEPGNHIVGGILGAIGGAMGSIFVGGGVGLSTGSGDALPYRNRLDAGKYLIVVQGSESLKNQATKILRQFEPENLQGYETE</sequence>
<evidence type="ECO:0000313" key="3">
    <source>
        <dbReference type="Proteomes" id="UP000010473"/>
    </source>
</evidence>
<dbReference type="RefSeq" id="WP_015191851.1">
    <property type="nucleotide sequence ID" value="NC_019748.1"/>
</dbReference>
<dbReference type="eggNOG" id="ENOG502ZBMS">
    <property type="taxonomic scope" value="Bacteria"/>
</dbReference>
<dbReference type="PANTHER" id="PTHR36109">
    <property type="entry name" value="MEMBRANE PROTEIN-RELATED"/>
    <property type="match status" value="1"/>
</dbReference>
<organism evidence="2 3">
    <name type="scientific">Stanieria cyanosphaera (strain ATCC 29371 / PCC 7437)</name>
    <dbReference type="NCBI Taxonomy" id="111780"/>
    <lineage>
        <taxon>Bacteria</taxon>
        <taxon>Bacillati</taxon>
        <taxon>Cyanobacteriota</taxon>
        <taxon>Cyanophyceae</taxon>
        <taxon>Pleurocapsales</taxon>
        <taxon>Dermocarpellaceae</taxon>
        <taxon>Stanieria</taxon>
    </lineage>
</organism>
<evidence type="ECO:0000313" key="2">
    <source>
        <dbReference type="EMBL" id="AFZ34178.1"/>
    </source>
</evidence>
<reference evidence="3" key="1">
    <citation type="journal article" date="2013" name="Proc. Natl. Acad. Sci. U.S.A.">
        <title>Improving the coverage of the cyanobacterial phylum using diversity-driven genome sequencing.</title>
        <authorList>
            <person name="Shih P.M."/>
            <person name="Wu D."/>
            <person name="Latifi A."/>
            <person name="Axen S.D."/>
            <person name="Fewer D.P."/>
            <person name="Talla E."/>
            <person name="Calteau A."/>
            <person name="Cai F."/>
            <person name="Tandeau de Marsac N."/>
            <person name="Rippka R."/>
            <person name="Herdman M."/>
            <person name="Sivonen K."/>
            <person name="Coursin T."/>
            <person name="Laurent T."/>
            <person name="Goodwin L."/>
            <person name="Nolan M."/>
            <person name="Davenport K.W."/>
            <person name="Han C.S."/>
            <person name="Rubin E.M."/>
            <person name="Eisen J.A."/>
            <person name="Woyke T."/>
            <person name="Gugger M."/>
            <person name="Kerfeld C.A."/>
        </authorList>
    </citation>
    <scope>NUCLEOTIDE SEQUENCE [LARGE SCALE GENOMIC DNA]</scope>
    <source>
        <strain evidence="3">ATCC 29371 / PCC 7437</strain>
    </source>
</reference>
<dbReference type="PATRIC" id="fig|111780.3.peg.604"/>
<gene>
    <name evidence="2" type="ordered locus">Sta7437_0578</name>
</gene>
<dbReference type="InterPro" id="IPR052948">
    <property type="entry name" value="Low_temp-induced_all0457"/>
</dbReference>
<name>K9XNS8_STAC7</name>
<proteinExistence type="predicted"/>